<sequence>MGGHDHAGHGHGLTGGTATGRHRRRLALVVAITLAGVAVQLAGAWLSGSLALLADAGHMLSDAAGVSIALFAAWVATRPATAKRSFGWQRAEVLAALANAAALTAVAIVIFVEAVRRFGQTPDIDTPTMLVAALAGGAANLACLLILHGGRRESLNVRGAYLEVLGDLLGSAAVVAAAVVILLTGQTAADPIASIAIALMILPRAWSLMREVVDVLLEATPRGVDLDEVRRHILEVDGVTDVHDLHAWTITSGVPVCSAHVVLAQDSFTAERAHDVLDALLECLGEHFDTEHCTFQLEPEGHVRHESAGHA</sequence>
<dbReference type="InterPro" id="IPR036837">
    <property type="entry name" value="Cation_efflux_CTD_sf"/>
</dbReference>
<evidence type="ECO:0000256" key="7">
    <source>
        <dbReference type="ARBA" id="ARBA00023136"/>
    </source>
</evidence>
<dbReference type="InterPro" id="IPR002524">
    <property type="entry name" value="Cation_efflux"/>
</dbReference>
<name>A0ABV4UUR6_9MICC</name>
<keyword evidence="5 8" id="KW-1133">Transmembrane helix</keyword>
<feature type="transmembrane region" description="Helical" evidence="8">
    <location>
        <begin position="93"/>
        <end position="115"/>
    </location>
</feature>
<dbReference type="PANTHER" id="PTHR11562:SF17">
    <property type="entry name" value="RE54080P-RELATED"/>
    <property type="match status" value="1"/>
</dbReference>
<dbReference type="PANTHER" id="PTHR11562">
    <property type="entry name" value="CATION EFFLUX PROTEIN/ ZINC TRANSPORTER"/>
    <property type="match status" value="1"/>
</dbReference>
<dbReference type="Pfam" id="PF16916">
    <property type="entry name" value="ZT_dimer"/>
    <property type="match status" value="1"/>
</dbReference>
<keyword evidence="12" id="KW-1185">Reference proteome</keyword>
<evidence type="ECO:0000256" key="6">
    <source>
        <dbReference type="ARBA" id="ARBA00023065"/>
    </source>
</evidence>
<dbReference type="SUPFAM" id="SSF161111">
    <property type="entry name" value="Cation efflux protein transmembrane domain-like"/>
    <property type="match status" value="1"/>
</dbReference>
<evidence type="ECO:0000259" key="9">
    <source>
        <dbReference type="Pfam" id="PF01545"/>
    </source>
</evidence>
<accession>A0ABV4UUR6</accession>
<feature type="transmembrane region" description="Helical" evidence="8">
    <location>
        <begin position="59"/>
        <end position="81"/>
    </location>
</feature>
<evidence type="ECO:0000256" key="5">
    <source>
        <dbReference type="ARBA" id="ARBA00022989"/>
    </source>
</evidence>
<organism evidence="11 12">
    <name type="scientific">Arthrobacter halodurans</name>
    <dbReference type="NCBI Taxonomy" id="516699"/>
    <lineage>
        <taxon>Bacteria</taxon>
        <taxon>Bacillati</taxon>
        <taxon>Actinomycetota</taxon>
        <taxon>Actinomycetes</taxon>
        <taxon>Micrococcales</taxon>
        <taxon>Micrococcaceae</taxon>
        <taxon>Arthrobacter</taxon>
    </lineage>
</organism>
<dbReference type="RefSeq" id="WP_373973121.1">
    <property type="nucleotide sequence ID" value="NZ_JBHDLJ010000016.1"/>
</dbReference>
<evidence type="ECO:0000256" key="1">
    <source>
        <dbReference type="ARBA" id="ARBA00004141"/>
    </source>
</evidence>
<keyword evidence="3" id="KW-0813">Transport</keyword>
<keyword evidence="7 8" id="KW-0472">Membrane</keyword>
<feature type="transmembrane region" description="Helical" evidence="8">
    <location>
        <begin position="159"/>
        <end position="182"/>
    </location>
</feature>
<evidence type="ECO:0000256" key="4">
    <source>
        <dbReference type="ARBA" id="ARBA00022692"/>
    </source>
</evidence>
<evidence type="ECO:0000256" key="2">
    <source>
        <dbReference type="ARBA" id="ARBA00008873"/>
    </source>
</evidence>
<dbReference type="EMBL" id="JBHDLJ010000016">
    <property type="protein sequence ID" value="MFB0835943.1"/>
    <property type="molecule type" value="Genomic_DNA"/>
</dbReference>
<reference evidence="11 12" key="1">
    <citation type="submission" date="2024-09" db="EMBL/GenBank/DDBJ databases">
        <authorList>
            <person name="Salinas-Garcia M.A."/>
            <person name="Prieme A."/>
        </authorList>
    </citation>
    <scope>NUCLEOTIDE SEQUENCE [LARGE SCALE GENOMIC DNA]</scope>
    <source>
        <strain evidence="11 12">DSM 21081</strain>
    </source>
</reference>
<dbReference type="InterPro" id="IPR050681">
    <property type="entry name" value="CDF/SLC30A"/>
</dbReference>
<dbReference type="Gene3D" id="3.30.70.1350">
    <property type="entry name" value="Cation efflux protein, cytoplasmic domain"/>
    <property type="match status" value="1"/>
</dbReference>
<feature type="transmembrane region" description="Helical" evidence="8">
    <location>
        <begin position="26"/>
        <end position="47"/>
    </location>
</feature>
<dbReference type="InterPro" id="IPR027469">
    <property type="entry name" value="Cation_efflux_TMD_sf"/>
</dbReference>
<dbReference type="NCBIfam" id="TIGR01297">
    <property type="entry name" value="CDF"/>
    <property type="match status" value="1"/>
</dbReference>
<dbReference type="Gene3D" id="1.20.1510.10">
    <property type="entry name" value="Cation efflux protein transmembrane domain"/>
    <property type="match status" value="1"/>
</dbReference>
<feature type="transmembrane region" description="Helical" evidence="8">
    <location>
        <begin position="127"/>
        <end position="147"/>
    </location>
</feature>
<gene>
    <name evidence="11" type="ORF">ACETWP_15235</name>
</gene>
<dbReference type="Pfam" id="PF01545">
    <property type="entry name" value="Cation_efflux"/>
    <property type="match status" value="1"/>
</dbReference>
<feature type="domain" description="Cation efflux protein cytoplasmic" evidence="10">
    <location>
        <begin position="221"/>
        <end position="300"/>
    </location>
</feature>
<keyword evidence="6" id="KW-0406">Ion transport</keyword>
<evidence type="ECO:0000313" key="11">
    <source>
        <dbReference type="EMBL" id="MFB0835943.1"/>
    </source>
</evidence>
<dbReference type="InterPro" id="IPR058533">
    <property type="entry name" value="Cation_efflux_TM"/>
</dbReference>
<protein>
    <submittedName>
        <fullName evidence="11">Cation diffusion facilitator family transporter</fullName>
    </submittedName>
</protein>
<comment type="caution">
    <text evidence="11">The sequence shown here is derived from an EMBL/GenBank/DDBJ whole genome shotgun (WGS) entry which is preliminary data.</text>
</comment>
<evidence type="ECO:0000256" key="8">
    <source>
        <dbReference type="SAM" id="Phobius"/>
    </source>
</evidence>
<feature type="domain" description="Cation efflux protein transmembrane" evidence="9">
    <location>
        <begin position="28"/>
        <end position="217"/>
    </location>
</feature>
<proteinExistence type="inferred from homology"/>
<keyword evidence="4 8" id="KW-0812">Transmembrane</keyword>
<dbReference type="InterPro" id="IPR027470">
    <property type="entry name" value="Cation_efflux_CTD"/>
</dbReference>
<evidence type="ECO:0000256" key="3">
    <source>
        <dbReference type="ARBA" id="ARBA00022448"/>
    </source>
</evidence>
<comment type="similarity">
    <text evidence="2">Belongs to the cation diffusion facilitator (CDF) transporter (TC 2.A.4) family. SLC30A subfamily.</text>
</comment>
<evidence type="ECO:0000313" key="12">
    <source>
        <dbReference type="Proteomes" id="UP001575652"/>
    </source>
</evidence>
<comment type="subcellular location">
    <subcellularLocation>
        <location evidence="1">Membrane</location>
        <topology evidence="1">Multi-pass membrane protein</topology>
    </subcellularLocation>
</comment>
<evidence type="ECO:0000259" key="10">
    <source>
        <dbReference type="Pfam" id="PF16916"/>
    </source>
</evidence>
<dbReference type="Proteomes" id="UP001575652">
    <property type="component" value="Unassembled WGS sequence"/>
</dbReference>
<dbReference type="SUPFAM" id="SSF160240">
    <property type="entry name" value="Cation efflux protein cytoplasmic domain-like"/>
    <property type="match status" value="1"/>
</dbReference>